<dbReference type="PANTHER" id="PTHR37299">
    <property type="entry name" value="TRANSCRIPTIONAL REGULATOR-RELATED"/>
    <property type="match status" value="1"/>
</dbReference>
<evidence type="ECO:0000313" key="4">
    <source>
        <dbReference type="EMBL" id="RAR46713.1"/>
    </source>
</evidence>
<comment type="caution">
    <text evidence="1">Lacks conserved residue(s) required for the propagation of feature annotation.</text>
</comment>
<dbReference type="PROSITE" id="PS50110">
    <property type="entry name" value="RESPONSE_REGULATORY"/>
    <property type="match status" value="1"/>
</dbReference>
<dbReference type="RefSeq" id="WP_112087017.1">
    <property type="nucleotide sequence ID" value="NZ_QLSV01000015.1"/>
</dbReference>
<sequence>MMHSYLILDDDSKSILKIQSVMEGFSNFQLMATATNYEDGLNAILEYQPDFVFLEINPLSASSNLSLLLINELHRFLKKIPKIIAISHDTSKAFEAVKYDVLDFLVKPFSSSDVRKALLRFEKNNDVPVIRLNPEPRKITDFKIVEPTPEVQEGDNLAKELISIQPEHVQVNSVNEELITLLKTELSSLKEAILEIANFQKPTFDSEAITAQLIATLQESFPKGNTTVDLEPILSEIKNITFDSPKTIVANDEVHRNLICIKSYGDYRFLELDEIAFLKADNNSTDITLNNSEVITAFKTLKYFEENLPSYFFRIHNSYIVNKNYVSRIHTGNTVCYIKNAKTQLPFSKSYKDNVEQIIAQLAGSEFKDI</sequence>
<reference evidence="4 5" key="1">
    <citation type="submission" date="2018-06" db="EMBL/GenBank/DDBJ databases">
        <title>Genomic Encyclopedia of Type Strains, Phase III (KMG-III): the genomes of soil and plant-associated and newly described type strains.</title>
        <authorList>
            <person name="Whitman W."/>
        </authorList>
    </citation>
    <scope>NUCLEOTIDE SEQUENCE [LARGE SCALE GENOMIC DNA]</scope>
    <source>
        <strain evidence="4 5">CGMCC 1.12504</strain>
    </source>
</reference>
<feature type="domain" description="HTH LytTR-type" evidence="3">
    <location>
        <begin position="259"/>
        <end position="361"/>
    </location>
</feature>
<dbReference type="Pfam" id="PF04397">
    <property type="entry name" value="LytTR"/>
    <property type="match status" value="1"/>
</dbReference>
<dbReference type="Gene3D" id="2.40.50.1020">
    <property type="entry name" value="LytTr DNA-binding domain"/>
    <property type="match status" value="1"/>
</dbReference>
<dbReference type="GO" id="GO:0000156">
    <property type="term" value="F:phosphorelay response regulator activity"/>
    <property type="evidence" value="ECO:0007669"/>
    <property type="project" value="InterPro"/>
</dbReference>
<dbReference type="InterPro" id="IPR007492">
    <property type="entry name" value="LytTR_DNA-bd_dom"/>
</dbReference>
<dbReference type="SMART" id="SM00850">
    <property type="entry name" value="LytTR"/>
    <property type="match status" value="1"/>
</dbReference>
<feature type="domain" description="Response regulatory" evidence="2">
    <location>
        <begin position="4"/>
        <end position="122"/>
    </location>
</feature>
<dbReference type="Proteomes" id="UP000249518">
    <property type="component" value="Unassembled WGS sequence"/>
</dbReference>
<gene>
    <name evidence="4" type="ORF">B0I10_11521</name>
</gene>
<proteinExistence type="predicted"/>
<dbReference type="InterPro" id="IPR046947">
    <property type="entry name" value="LytR-like"/>
</dbReference>
<name>A0A328WKH6_9FLAO</name>
<comment type="caution">
    <text evidence="4">The sequence shown here is derived from an EMBL/GenBank/DDBJ whole genome shotgun (WGS) entry which is preliminary data.</text>
</comment>
<keyword evidence="5" id="KW-1185">Reference proteome</keyword>
<dbReference type="InterPro" id="IPR011006">
    <property type="entry name" value="CheY-like_superfamily"/>
</dbReference>
<dbReference type="GO" id="GO:0003677">
    <property type="term" value="F:DNA binding"/>
    <property type="evidence" value="ECO:0007669"/>
    <property type="project" value="InterPro"/>
</dbReference>
<dbReference type="OrthoDB" id="2168082at2"/>
<evidence type="ECO:0000259" key="2">
    <source>
        <dbReference type="PROSITE" id="PS50110"/>
    </source>
</evidence>
<dbReference type="PANTHER" id="PTHR37299:SF1">
    <property type="entry name" value="STAGE 0 SPORULATION PROTEIN A HOMOLOG"/>
    <property type="match status" value="1"/>
</dbReference>
<dbReference type="Gene3D" id="3.40.50.2300">
    <property type="match status" value="1"/>
</dbReference>
<dbReference type="InterPro" id="IPR001789">
    <property type="entry name" value="Sig_transdc_resp-reg_receiver"/>
</dbReference>
<organism evidence="4 5">
    <name type="scientific">Flavobacterium lacus</name>
    <dbReference type="NCBI Taxonomy" id="1353778"/>
    <lineage>
        <taxon>Bacteria</taxon>
        <taxon>Pseudomonadati</taxon>
        <taxon>Bacteroidota</taxon>
        <taxon>Flavobacteriia</taxon>
        <taxon>Flavobacteriales</taxon>
        <taxon>Flavobacteriaceae</taxon>
        <taxon>Flavobacterium</taxon>
    </lineage>
</organism>
<evidence type="ECO:0000313" key="5">
    <source>
        <dbReference type="Proteomes" id="UP000249518"/>
    </source>
</evidence>
<dbReference type="SUPFAM" id="SSF52172">
    <property type="entry name" value="CheY-like"/>
    <property type="match status" value="1"/>
</dbReference>
<dbReference type="PROSITE" id="PS50930">
    <property type="entry name" value="HTH_LYTTR"/>
    <property type="match status" value="1"/>
</dbReference>
<evidence type="ECO:0000256" key="1">
    <source>
        <dbReference type="PROSITE-ProRule" id="PRU00169"/>
    </source>
</evidence>
<dbReference type="AlphaFoldDB" id="A0A328WKH6"/>
<evidence type="ECO:0000259" key="3">
    <source>
        <dbReference type="PROSITE" id="PS50930"/>
    </source>
</evidence>
<dbReference type="EMBL" id="QLSV01000015">
    <property type="protein sequence ID" value="RAR46713.1"/>
    <property type="molecule type" value="Genomic_DNA"/>
</dbReference>
<accession>A0A328WKH6</accession>
<protein>
    <submittedName>
        <fullName evidence="4">LytTR family two component transcriptional regulator</fullName>
    </submittedName>
</protein>